<evidence type="ECO:0000313" key="1">
    <source>
        <dbReference type="EMBL" id="KAJ2681230.1"/>
    </source>
</evidence>
<accession>A0A9W8GDI7</accession>
<name>A0A9W8GDI7_9FUNG</name>
<comment type="caution">
    <text evidence="1">The sequence shown here is derived from an EMBL/GenBank/DDBJ whole genome shotgun (WGS) entry which is preliminary data.</text>
</comment>
<feature type="non-terminal residue" evidence="1">
    <location>
        <position position="411"/>
    </location>
</feature>
<reference evidence="1" key="1">
    <citation type="submission" date="2022-07" db="EMBL/GenBank/DDBJ databases">
        <title>Phylogenomic reconstructions and comparative analyses of Kickxellomycotina fungi.</title>
        <authorList>
            <person name="Reynolds N.K."/>
            <person name="Stajich J.E."/>
            <person name="Barry K."/>
            <person name="Grigoriev I.V."/>
            <person name="Crous P."/>
            <person name="Smith M.E."/>
        </authorList>
    </citation>
    <scope>NUCLEOTIDE SEQUENCE</scope>
    <source>
        <strain evidence="1">CBS 109367</strain>
    </source>
</reference>
<gene>
    <name evidence="1" type="ORF">IWW39_006399</name>
</gene>
<keyword evidence="2" id="KW-1185">Reference proteome</keyword>
<sequence>MHRFLEDGKPVPMGALFALYGLLSGTSDGFTKGPIIFWTPNSNYGEMMYRNMTRVTLGHLANAYADTVRSIRGLLKAVLKPLASSELPLVETLVDHCNDPVNNHSFLTNPANNLTQYSNALFTAKCLGGEFMDLNGGPVNRDTMIKWRHKVSVLAKKFLFAIHLSGGQPARATELNTLMIKDWDIQKRGLYIVEKRIALATRYWKGQALYGKDKHVLRLLPKDLGELLLKYLVFVKPCEVAITSALACNKPKEVRAAETAIVSHYLFTQMGHEFSDDLVRTTFAKLWKKSVGYKLTFQDMRHIMQAFLMSNCTMFHTSVNSELVEEEGDHFQDRSEGYRALCERAKNHKQFCAMASQAAHTAHVAELNYAISSEGIRLVMEQQLLNNCKTSMLWQEILLSKVDQTKYPTER</sequence>
<protein>
    <submittedName>
        <fullName evidence="1">Uncharacterized protein</fullName>
    </submittedName>
</protein>
<organism evidence="1 2">
    <name type="scientific">Coemansia spiralis</name>
    <dbReference type="NCBI Taxonomy" id="417178"/>
    <lineage>
        <taxon>Eukaryota</taxon>
        <taxon>Fungi</taxon>
        <taxon>Fungi incertae sedis</taxon>
        <taxon>Zoopagomycota</taxon>
        <taxon>Kickxellomycotina</taxon>
        <taxon>Kickxellomycetes</taxon>
        <taxon>Kickxellales</taxon>
        <taxon>Kickxellaceae</taxon>
        <taxon>Coemansia</taxon>
    </lineage>
</organism>
<proteinExistence type="predicted"/>
<dbReference type="OrthoDB" id="3943268at2759"/>
<dbReference type="EMBL" id="JANBTX010000711">
    <property type="protein sequence ID" value="KAJ2681230.1"/>
    <property type="molecule type" value="Genomic_DNA"/>
</dbReference>
<dbReference type="Proteomes" id="UP001151516">
    <property type="component" value="Unassembled WGS sequence"/>
</dbReference>
<evidence type="ECO:0000313" key="2">
    <source>
        <dbReference type="Proteomes" id="UP001151516"/>
    </source>
</evidence>
<dbReference type="AlphaFoldDB" id="A0A9W8GDI7"/>